<dbReference type="SUPFAM" id="SSF51905">
    <property type="entry name" value="FAD/NAD(P)-binding domain"/>
    <property type="match status" value="1"/>
</dbReference>
<proteinExistence type="inferred from homology"/>
<dbReference type="Pfam" id="PF05199">
    <property type="entry name" value="GMC_oxred_C"/>
    <property type="match status" value="1"/>
</dbReference>
<feature type="domain" description="Glucose-methanol-choline oxidoreductase N-terminal" evidence="6">
    <location>
        <begin position="252"/>
        <end position="266"/>
    </location>
</feature>
<gene>
    <name evidence="7" type="ORF">AB5J49_26805</name>
</gene>
<evidence type="ECO:0000256" key="5">
    <source>
        <dbReference type="PIRSR" id="PIRSR000137-2"/>
    </source>
</evidence>
<dbReference type="PROSITE" id="PS00624">
    <property type="entry name" value="GMC_OXRED_2"/>
    <property type="match status" value="1"/>
</dbReference>
<evidence type="ECO:0000256" key="2">
    <source>
        <dbReference type="ARBA" id="ARBA00010790"/>
    </source>
</evidence>
<name>A0AB39Q130_9ACTN</name>
<dbReference type="PANTHER" id="PTHR11552:SF147">
    <property type="entry name" value="CHOLINE DEHYDROGENASE, MITOCHONDRIAL"/>
    <property type="match status" value="1"/>
</dbReference>
<dbReference type="InterPro" id="IPR000172">
    <property type="entry name" value="GMC_OxRdtase_N"/>
</dbReference>
<evidence type="ECO:0000256" key="1">
    <source>
        <dbReference type="ARBA" id="ARBA00001974"/>
    </source>
</evidence>
<dbReference type="Gene3D" id="3.30.560.10">
    <property type="entry name" value="Glucose Oxidase, domain 3"/>
    <property type="match status" value="1"/>
</dbReference>
<dbReference type="InterPro" id="IPR036188">
    <property type="entry name" value="FAD/NAD-bd_sf"/>
</dbReference>
<evidence type="ECO:0000313" key="7">
    <source>
        <dbReference type="EMBL" id="XDQ36655.1"/>
    </source>
</evidence>
<feature type="binding site" evidence="5">
    <location>
        <position position="217"/>
    </location>
    <ligand>
        <name>FAD</name>
        <dbReference type="ChEBI" id="CHEBI:57692"/>
    </ligand>
</feature>
<evidence type="ECO:0000256" key="4">
    <source>
        <dbReference type="ARBA" id="ARBA00022827"/>
    </source>
</evidence>
<accession>A0AB39Q130</accession>
<dbReference type="RefSeq" id="WP_369171294.1">
    <property type="nucleotide sequence ID" value="NZ_CP163439.1"/>
</dbReference>
<dbReference type="Gene3D" id="3.50.50.60">
    <property type="entry name" value="FAD/NAD(P)-binding domain"/>
    <property type="match status" value="1"/>
</dbReference>
<keyword evidence="4 5" id="KW-0274">FAD</keyword>
<sequence length="535" mass="58594">MRYDYIVVGAGAAGCVLAGRLTQDPSIRVLLLESGSERRSPLLTVPAAETVLMGNPKYDWCFETDADPSLDGRSVSIPRGRLLGGSNQINGMIFVRGQREDYDDWERLGNPGWSWEGVLPYFRSMERVTGIEGASRGRAGQIAVGLPRERDELTDAFLAAAVKAGYPENPDYNSGDQEGFGYYQVNHEGGRRSSAAGTYLKAARRRPNLTLVTEAHVTGLRFDGKRCVGVSYRRGDAEHTADCGHEVIVSAGAVQSPQLLELSGIGSAELLAEVGVPVVHHLPGVGENFRDHFAARLRWRVRRPITFNERSRGLGLVRETVRYVRERRGLLSLPIALGHGFVRSDEVLTRPDLQFHFAPASYGGGASRRLDTAPGMTLGVYPLRPESKGSIHIRSRRPLTPPSIRTRFLESEADRATLIAGMRIGRRIVEGPSLDDYRAFELMPGSEVRSDDELLAYARQHGDTSYHPVGTCRMGDDPMAVVDERLRVQGVHGLRVIDASVMPAMVSGNTNAASMMIGEKGAALVLADHKERTRA</sequence>
<dbReference type="Pfam" id="PF00732">
    <property type="entry name" value="GMC_oxred_N"/>
    <property type="match status" value="1"/>
</dbReference>
<comment type="similarity">
    <text evidence="2">Belongs to the GMC oxidoreductase family.</text>
</comment>
<evidence type="ECO:0000259" key="6">
    <source>
        <dbReference type="PROSITE" id="PS00624"/>
    </source>
</evidence>
<reference evidence="7" key="1">
    <citation type="submission" date="2024-07" db="EMBL/GenBank/DDBJ databases">
        <authorList>
            <person name="Yu S.T."/>
        </authorList>
    </citation>
    <scope>NUCLEOTIDE SEQUENCE</scope>
    <source>
        <strain evidence="7">R28</strain>
    </source>
</reference>
<dbReference type="SUPFAM" id="SSF54373">
    <property type="entry name" value="FAD-linked reductases, C-terminal domain"/>
    <property type="match status" value="1"/>
</dbReference>
<dbReference type="GO" id="GO:0050660">
    <property type="term" value="F:flavin adenine dinucleotide binding"/>
    <property type="evidence" value="ECO:0007669"/>
    <property type="project" value="InterPro"/>
</dbReference>
<dbReference type="AlphaFoldDB" id="A0AB39Q130"/>
<organism evidence="7">
    <name type="scientific">Streptomyces sp. R28</name>
    <dbReference type="NCBI Taxonomy" id="3238628"/>
    <lineage>
        <taxon>Bacteria</taxon>
        <taxon>Bacillati</taxon>
        <taxon>Actinomycetota</taxon>
        <taxon>Actinomycetes</taxon>
        <taxon>Kitasatosporales</taxon>
        <taxon>Streptomycetaceae</taxon>
        <taxon>Streptomyces</taxon>
    </lineage>
</organism>
<keyword evidence="3" id="KW-0285">Flavoprotein</keyword>
<dbReference type="PROSITE" id="PS51257">
    <property type="entry name" value="PROKAR_LIPOPROTEIN"/>
    <property type="match status" value="1"/>
</dbReference>
<evidence type="ECO:0000256" key="3">
    <source>
        <dbReference type="ARBA" id="ARBA00022630"/>
    </source>
</evidence>
<dbReference type="PIRSF" id="PIRSF000137">
    <property type="entry name" value="Alcohol_oxidase"/>
    <property type="match status" value="1"/>
</dbReference>
<dbReference type="GO" id="GO:0016614">
    <property type="term" value="F:oxidoreductase activity, acting on CH-OH group of donors"/>
    <property type="evidence" value="ECO:0007669"/>
    <property type="project" value="InterPro"/>
</dbReference>
<dbReference type="EMBL" id="CP163439">
    <property type="protein sequence ID" value="XDQ36655.1"/>
    <property type="molecule type" value="Genomic_DNA"/>
</dbReference>
<dbReference type="InterPro" id="IPR012132">
    <property type="entry name" value="GMC_OxRdtase"/>
</dbReference>
<dbReference type="InterPro" id="IPR007867">
    <property type="entry name" value="GMC_OxRtase_C"/>
</dbReference>
<comment type="cofactor">
    <cofactor evidence="1 5">
        <name>FAD</name>
        <dbReference type="ChEBI" id="CHEBI:57692"/>
    </cofactor>
</comment>
<dbReference type="PANTHER" id="PTHR11552">
    <property type="entry name" value="GLUCOSE-METHANOL-CHOLINE GMC OXIDOREDUCTASE"/>
    <property type="match status" value="1"/>
</dbReference>
<protein>
    <submittedName>
        <fullName evidence="7">GMC family oxidoreductase</fullName>
    </submittedName>
</protein>